<gene>
    <name evidence="4" type="ORF">A2801_02505</name>
</gene>
<dbReference type="GO" id="GO:0008299">
    <property type="term" value="P:isoprenoid biosynthetic process"/>
    <property type="evidence" value="ECO:0007669"/>
    <property type="project" value="InterPro"/>
</dbReference>
<keyword evidence="1" id="KW-0479">Metal-binding</keyword>
<dbReference type="STRING" id="1802500.A2801_02505"/>
<evidence type="ECO:0000313" key="5">
    <source>
        <dbReference type="Proteomes" id="UP000177263"/>
    </source>
</evidence>
<dbReference type="InterPro" id="IPR000092">
    <property type="entry name" value="Polyprenyl_synt"/>
</dbReference>
<name>A0A1F7YP66_9BACT</name>
<dbReference type="Pfam" id="PF00348">
    <property type="entry name" value="polyprenyl_synt"/>
    <property type="match status" value="1"/>
</dbReference>
<keyword evidence="2" id="KW-0460">Magnesium</keyword>
<dbReference type="Proteomes" id="UP000177263">
    <property type="component" value="Unassembled WGS sequence"/>
</dbReference>
<accession>A0A1F7YP66</accession>
<evidence type="ECO:0000256" key="1">
    <source>
        <dbReference type="ARBA" id="ARBA00022723"/>
    </source>
</evidence>
<evidence type="ECO:0008006" key="6">
    <source>
        <dbReference type="Google" id="ProtNLM"/>
    </source>
</evidence>
<evidence type="ECO:0000256" key="2">
    <source>
        <dbReference type="ARBA" id="ARBA00022842"/>
    </source>
</evidence>
<dbReference type="CDD" id="cd00685">
    <property type="entry name" value="Trans_IPPS_HT"/>
    <property type="match status" value="1"/>
</dbReference>
<comment type="similarity">
    <text evidence="3">Belongs to the FPP/GGPP synthase family.</text>
</comment>
<dbReference type="GO" id="GO:0004659">
    <property type="term" value="F:prenyltransferase activity"/>
    <property type="evidence" value="ECO:0007669"/>
    <property type="project" value="InterPro"/>
</dbReference>
<evidence type="ECO:0000313" key="4">
    <source>
        <dbReference type="EMBL" id="OGM28305.1"/>
    </source>
</evidence>
<keyword evidence="3" id="KW-0808">Transferase</keyword>
<reference evidence="4 5" key="1">
    <citation type="journal article" date="2016" name="Nat. Commun.">
        <title>Thousands of microbial genomes shed light on interconnected biogeochemical processes in an aquifer system.</title>
        <authorList>
            <person name="Anantharaman K."/>
            <person name="Brown C.T."/>
            <person name="Hug L.A."/>
            <person name="Sharon I."/>
            <person name="Castelle C.J."/>
            <person name="Probst A.J."/>
            <person name="Thomas B.C."/>
            <person name="Singh A."/>
            <person name="Wilkins M.J."/>
            <person name="Karaoz U."/>
            <person name="Brodie E.L."/>
            <person name="Williams K.H."/>
            <person name="Hubbard S.S."/>
            <person name="Banfield J.F."/>
        </authorList>
    </citation>
    <scope>NUCLEOTIDE SEQUENCE [LARGE SCALE GENOMIC DNA]</scope>
</reference>
<dbReference type="Gene3D" id="1.10.600.10">
    <property type="entry name" value="Farnesyl Diphosphate Synthase"/>
    <property type="match status" value="1"/>
</dbReference>
<dbReference type="InterPro" id="IPR008949">
    <property type="entry name" value="Isoprenoid_synthase_dom_sf"/>
</dbReference>
<dbReference type="PROSITE" id="PS00444">
    <property type="entry name" value="POLYPRENYL_SYNTHASE_2"/>
    <property type="match status" value="1"/>
</dbReference>
<dbReference type="InterPro" id="IPR033749">
    <property type="entry name" value="Polyprenyl_synt_CS"/>
</dbReference>
<dbReference type="AlphaFoldDB" id="A0A1F7YP66"/>
<comment type="caution">
    <text evidence="4">The sequence shown here is derived from an EMBL/GenBank/DDBJ whole genome shotgun (WGS) entry which is preliminary data.</text>
</comment>
<sequence>MRPKLFLTTLKLFGVSPKKYADIAVLIELVHNGTLVLDDIEDDGVLRRGKPTVHQKYGIDTATNVGMSLHVMPLRMLLVNHKELSDEQRLRMWEIYAEEVTNVSFGQALDIYWHKNQTNEIRKSRYLEMVRLKTGSLMRMSMRMACVVAAKDRKTEEIFSEFAEDLGISFQVIDDVLDLTPGNEKFGKAYGNDISEGKVSLPVIYALQKASLEDHNLLLDILHKHTKDRRLIEKAISIIEQTGARSRAVAFAKKTILKAWRKLERKYIEEKDLSELKRLAFYFVERDY</sequence>
<dbReference type="PROSITE" id="PS00723">
    <property type="entry name" value="POLYPRENYL_SYNTHASE_1"/>
    <property type="match status" value="1"/>
</dbReference>
<dbReference type="EMBL" id="MGGM01000032">
    <property type="protein sequence ID" value="OGM28305.1"/>
    <property type="molecule type" value="Genomic_DNA"/>
</dbReference>
<dbReference type="PANTHER" id="PTHR12001:SF44">
    <property type="entry name" value="GERANYLGERANYL PYROPHOSPHATE SYNTHASE"/>
    <property type="match status" value="1"/>
</dbReference>
<dbReference type="SFLD" id="SFLDS00005">
    <property type="entry name" value="Isoprenoid_Synthase_Type_I"/>
    <property type="match status" value="1"/>
</dbReference>
<evidence type="ECO:0000256" key="3">
    <source>
        <dbReference type="RuleBase" id="RU004466"/>
    </source>
</evidence>
<protein>
    <recommendedName>
        <fullName evidence="6">Polyprenyl synthetase</fullName>
    </recommendedName>
</protein>
<proteinExistence type="inferred from homology"/>
<dbReference type="PANTHER" id="PTHR12001">
    <property type="entry name" value="GERANYLGERANYL PYROPHOSPHATE SYNTHASE"/>
    <property type="match status" value="1"/>
</dbReference>
<organism evidence="4 5">
    <name type="scientific">Candidatus Woesebacteria bacterium RIFCSPHIGHO2_01_FULL_41_10</name>
    <dbReference type="NCBI Taxonomy" id="1802500"/>
    <lineage>
        <taxon>Bacteria</taxon>
        <taxon>Candidatus Woeseibacteriota</taxon>
    </lineage>
</organism>
<dbReference type="GO" id="GO:0046872">
    <property type="term" value="F:metal ion binding"/>
    <property type="evidence" value="ECO:0007669"/>
    <property type="project" value="UniProtKB-KW"/>
</dbReference>
<dbReference type="SUPFAM" id="SSF48576">
    <property type="entry name" value="Terpenoid synthases"/>
    <property type="match status" value="1"/>
</dbReference>